<evidence type="ECO:0000313" key="3">
    <source>
        <dbReference type="EMBL" id="KAG4423527.1"/>
    </source>
</evidence>
<reference evidence="3" key="1">
    <citation type="submission" date="2021-02" db="EMBL/GenBank/DDBJ databases">
        <title>Genome sequence Cadophora malorum strain M34.</title>
        <authorList>
            <person name="Stefanovic E."/>
            <person name="Vu D."/>
            <person name="Scully C."/>
            <person name="Dijksterhuis J."/>
            <person name="Roader J."/>
            <person name="Houbraken J."/>
        </authorList>
    </citation>
    <scope>NUCLEOTIDE SEQUENCE</scope>
    <source>
        <strain evidence="3">M34</strain>
    </source>
</reference>
<keyword evidence="1" id="KW-0378">Hydrolase</keyword>
<name>A0A8H7WEU3_9HELO</name>
<sequence length="626" mass="68473">MAITSHFFSAAAVMLPLLAGSATAGSIADIEHVVLFMQENRAFDHYFGTMAGVRGFSDPNVQVNSGKPVWEQDVNSALTSSASYLLPWYLNYQSGDFLEATQCMVAGDNGWASNHAALNGGLNDHWATNNTPWSWGHYRRSDIPVQFSIADGWTVGDMYQESVIASTNPNRVTWASGSINVPGSPQTKSQGGYPYIDNNETPGCEKGGFNCYPLTWKTTAEIYQDANVSWSVFQDKDNFDDNPLAWFGQFQDASESSNLYKQGIVGQSLDDFYARAKNGTLPAISYIIGPSELSEHPPYSPRDGAWLQRQVVDAVTQGAAYAKTALIISYDETGGWGDHVTPYHSPSGTPGEWLEDPYGVVGYTYSGPGFRLPFYIVSPWTRGGRVFTEHSDHNSQIKFIEEWLAAKGKNVDTPEMVPWRRAHMSDLVNAFDFDNPDYSVPTLPNAPAPHKDASGNYDGAAYCEGMYAVTRPTVPYNDQISPEKVSSLSEQGFKSMRGALTEGRYIVFELNGWALTNAGKPATDFTASKATSGHEDISQRWVVHQQDDDEAQFTISSAKDGRYIGSHTGLIDSSSGAQKYTISFQAGKGYALQKENGKFVTVDAKGGVQIAGTASYFQAFSVTYSN</sequence>
<evidence type="ECO:0000256" key="1">
    <source>
        <dbReference type="ARBA" id="ARBA00022801"/>
    </source>
</evidence>
<dbReference type="PANTHER" id="PTHR31956">
    <property type="entry name" value="NON-SPECIFIC PHOSPHOLIPASE C4-RELATED"/>
    <property type="match status" value="1"/>
</dbReference>
<evidence type="ECO:0000313" key="4">
    <source>
        <dbReference type="Proteomes" id="UP000664132"/>
    </source>
</evidence>
<accession>A0A8H7WEU3</accession>
<dbReference type="PANTHER" id="PTHR31956:SF1">
    <property type="entry name" value="NON-SPECIFIC PHOSPHOLIPASE C1"/>
    <property type="match status" value="1"/>
</dbReference>
<dbReference type="Proteomes" id="UP000664132">
    <property type="component" value="Unassembled WGS sequence"/>
</dbReference>
<comment type="caution">
    <text evidence="3">The sequence shown here is derived from an EMBL/GenBank/DDBJ whole genome shotgun (WGS) entry which is preliminary data.</text>
</comment>
<dbReference type="Gene3D" id="3.40.720.10">
    <property type="entry name" value="Alkaline Phosphatase, subunit A"/>
    <property type="match status" value="1"/>
</dbReference>
<feature type="chain" id="PRO_5034332361" description="Non-hemolytic phospholipase C" evidence="2">
    <location>
        <begin position="25"/>
        <end position="626"/>
    </location>
</feature>
<protein>
    <recommendedName>
        <fullName evidence="5">Non-hemolytic phospholipase C</fullName>
    </recommendedName>
</protein>
<proteinExistence type="predicted"/>
<gene>
    <name evidence="3" type="ORF">IFR04_003350</name>
</gene>
<dbReference type="InterPro" id="IPR007312">
    <property type="entry name" value="Phosphoesterase"/>
</dbReference>
<evidence type="ECO:0008006" key="5">
    <source>
        <dbReference type="Google" id="ProtNLM"/>
    </source>
</evidence>
<dbReference type="EMBL" id="JAFJYH010000033">
    <property type="protein sequence ID" value="KAG4423527.1"/>
    <property type="molecule type" value="Genomic_DNA"/>
</dbReference>
<keyword evidence="2" id="KW-0732">Signal</keyword>
<dbReference type="OrthoDB" id="5135119at2759"/>
<organism evidence="3 4">
    <name type="scientific">Cadophora malorum</name>
    <dbReference type="NCBI Taxonomy" id="108018"/>
    <lineage>
        <taxon>Eukaryota</taxon>
        <taxon>Fungi</taxon>
        <taxon>Dikarya</taxon>
        <taxon>Ascomycota</taxon>
        <taxon>Pezizomycotina</taxon>
        <taxon>Leotiomycetes</taxon>
        <taxon>Helotiales</taxon>
        <taxon>Ploettnerulaceae</taxon>
        <taxon>Cadophora</taxon>
    </lineage>
</organism>
<dbReference type="AlphaFoldDB" id="A0A8H7WEU3"/>
<dbReference type="Pfam" id="PF04185">
    <property type="entry name" value="Phosphoesterase"/>
    <property type="match status" value="1"/>
</dbReference>
<keyword evidence="4" id="KW-1185">Reference proteome</keyword>
<dbReference type="GO" id="GO:0042578">
    <property type="term" value="F:phosphoric ester hydrolase activity"/>
    <property type="evidence" value="ECO:0007669"/>
    <property type="project" value="UniProtKB-ARBA"/>
</dbReference>
<dbReference type="InterPro" id="IPR017850">
    <property type="entry name" value="Alkaline_phosphatase_core_sf"/>
</dbReference>
<dbReference type="CDD" id="cd16014">
    <property type="entry name" value="PLC"/>
    <property type="match status" value="1"/>
</dbReference>
<evidence type="ECO:0000256" key="2">
    <source>
        <dbReference type="SAM" id="SignalP"/>
    </source>
</evidence>
<dbReference type="Gene3D" id="2.80.10.50">
    <property type="match status" value="1"/>
</dbReference>
<feature type="signal peptide" evidence="2">
    <location>
        <begin position="1"/>
        <end position="24"/>
    </location>
</feature>